<reference evidence="2" key="2">
    <citation type="submission" date="2021-09" db="EMBL/GenBank/DDBJ databases">
        <authorList>
            <person name="Gilroy R."/>
        </authorList>
    </citation>
    <scope>NUCLEOTIDE SEQUENCE</scope>
    <source>
        <strain evidence="2">CHK171-7178</strain>
    </source>
</reference>
<dbReference type="Pfam" id="PF07883">
    <property type="entry name" value="Cupin_2"/>
    <property type="match status" value="1"/>
</dbReference>
<evidence type="ECO:0000313" key="2">
    <source>
        <dbReference type="EMBL" id="HJF33598.1"/>
    </source>
</evidence>
<sequence>MKKQVPQVTEEIVQNLFHDKYPNAEVKFGFVSIPAGERLPSEGTTFHEEQEYSFITKGVLIGESGGLPFEIKAGEASLIPAGEIHWCENEGKEPVELIFALVKA</sequence>
<comment type="caution">
    <text evidence="2">The sequence shown here is derived from an EMBL/GenBank/DDBJ whole genome shotgun (WGS) entry which is preliminary data.</text>
</comment>
<reference evidence="2" key="1">
    <citation type="journal article" date="2021" name="PeerJ">
        <title>Extensive microbial diversity within the chicken gut microbiome revealed by metagenomics and culture.</title>
        <authorList>
            <person name="Gilroy R."/>
            <person name="Ravi A."/>
            <person name="Getino M."/>
            <person name="Pursley I."/>
            <person name="Horton D.L."/>
            <person name="Alikhan N.F."/>
            <person name="Baker D."/>
            <person name="Gharbi K."/>
            <person name="Hall N."/>
            <person name="Watson M."/>
            <person name="Adriaenssens E.M."/>
            <person name="Foster-Nyarko E."/>
            <person name="Jarju S."/>
            <person name="Secka A."/>
            <person name="Antonio M."/>
            <person name="Oren A."/>
            <person name="Chaudhuri R.R."/>
            <person name="La Ragione R."/>
            <person name="Hildebrand F."/>
            <person name="Pallen M.J."/>
        </authorList>
    </citation>
    <scope>NUCLEOTIDE SEQUENCE</scope>
    <source>
        <strain evidence="2">CHK171-7178</strain>
    </source>
</reference>
<dbReference type="Proteomes" id="UP000698173">
    <property type="component" value="Unassembled WGS sequence"/>
</dbReference>
<gene>
    <name evidence="2" type="ORF">K8V56_17685</name>
</gene>
<dbReference type="SUPFAM" id="SSF51182">
    <property type="entry name" value="RmlC-like cupins"/>
    <property type="match status" value="1"/>
</dbReference>
<feature type="domain" description="Cupin type-2" evidence="1">
    <location>
        <begin position="31"/>
        <end position="99"/>
    </location>
</feature>
<dbReference type="InterPro" id="IPR011051">
    <property type="entry name" value="RmlC_Cupin_sf"/>
</dbReference>
<evidence type="ECO:0000313" key="3">
    <source>
        <dbReference type="Proteomes" id="UP000698173"/>
    </source>
</evidence>
<evidence type="ECO:0000259" key="1">
    <source>
        <dbReference type="Pfam" id="PF07883"/>
    </source>
</evidence>
<name>A0A921KET8_SPOPS</name>
<dbReference type="InterPro" id="IPR014710">
    <property type="entry name" value="RmlC-like_jellyroll"/>
</dbReference>
<dbReference type="AlphaFoldDB" id="A0A921KET8"/>
<proteinExistence type="predicted"/>
<dbReference type="InterPro" id="IPR013096">
    <property type="entry name" value="Cupin_2"/>
</dbReference>
<dbReference type="Gene3D" id="2.60.120.10">
    <property type="entry name" value="Jelly Rolls"/>
    <property type="match status" value="1"/>
</dbReference>
<organism evidence="2 3">
    <name type="scientific">Sporosarcina psychrophila</name>
    <name type="common">Bacillus psychrophilus</name>
    <dbReference type="NCBI Taxonomy" id="1476"/>
    <lineage>
        <taxon>Bacteria</taxon>
        <taxon>Bacillati</taxon>
        <taxon>Bacillota</taxon>
        <taxon>Bacilli</taxon>
        <taxon>Bacillales</taxon>
        <taxon>Caryophanaceae</taxon>
        <taxon>Sporosarcina</taxon>
    </lineage>
</organism>
<accession>A0A921KET8</accession>
<dbReference type="EMBL" id="DYWT01000269">
    <property type="protein sequence ID" value="HJF33598.1"/>
    <property type="molecule type" value="Genomic_DNA"/>
</dbReference>
<protein>
    <submittedName>
        <fullName evidence="2">Cupin domain-containing protein</fullName>
    </submittedName>
</protein>